<organism evidence="2 3">
    <name type="scientific">Candidatus Woesebacteria bacterium RBG_16_39_8b</name>
    <dbReference type="NCBI Taxonomy" id="1802482"/>
    <lineage>
        <taxon>Bacteria</taxon>
        <taxon>Candidatus Woeseibacteriota</taxon>
    </lineage>
</organism>
<sequence>MFRKLALFSAVLIFAIGILFTSVLRTAAVKYEFSNMPQNGSGRTLRVLGENDVNIDYNLAYPGKILPDNPLWPLKALRDRVWLWITTNDSRKAELQLLFADKRIAMSKILFEKGKPEEAYSTLTKAEKYLAEASAGEKANRDKGMDTSEFLMRLAWASLKHAQVIDEITQIVPDDVAPSVIATKEYPKKVFEETRNSLLEIGIDPPENPFDWN</sequence>
<dbReference type="AlphaFoldDB" id="A0A1F7XFF5"/>
<dbReference type="InterPro" id="IPR043725">
    <property type="entry name" value="DUF5667"/>
</dbReference>
<gene>
    <name evidence="2" type="ORF">A2V80_03695</name>
</gene>
<dbReference type="Proteomes" id="UP000179013">
    <property type="component" value="Unassembled WGS sequence"/>
</dbReference>
<comment type="caution">
    <text evidence="2">The sequence shown here is derived from an EMBL/GenBank/DDBJ whole genome shotgun (WGS) entry which is preliminary data.</text>
</comment>
<name>A0A1F7XFF5_9BACT</name>
<proteinExistence type="predicted"/>
<feature type="domain" description="DUF5667" evidence="1">
    <location>
        <begin position="64"/>
        <end position="174"/>
    </location>
</feature>
<evidence type="ECO:0000259" key="1">
    <source>
        <dbReference type="Pfam" id="PF18915"/>
    </source>
</evidence>
<dbReference type="EMBL" id="MGFU01000009">
    <property type="protein sequence ID" value="OGM13774.1"/>
    <property type="molecule type" value="Genomic_DNA"/>
</dbReference>
<dbReference type="Pfam" id="PF18915">
    <property type="entry name" value="DUF5667"/>
    <property type="match status" value="1"/>
</dbReference>
<evidence type="ECO:0000313" key="3">
    <source>
        <dbReference type="Proteomes" id="UP000179013"/>
    </source>
</evidence>
<accession>A0A1F7XFF5</accession>
<reference evidence="2 3" key="1">
    <citation type="journal article" date="2016" name="Nat. Commun.">
        <title>Thousands of microbial genomes shed light on interconnected biogeochemical processes in an aquifer system.</title>
        <authorList>
            <person name="Anantharaman K."/>
            <person name="Brown C.T."/>
            <person name="Hug L.A."/>
            <person name="Sharon I."/>
            <person name="Castelle C.J."/>
            <person name="Probst A.J."/>
            <person name="Thomas B.C."/>
            <person name="Singh A."/>
            <person name="Wilkins M.J."/>
            <person name="Karaoz U."/>
            <person name="Brodie E.L."/>
            <person name="Williams K.H."/>
            <person name="Hubbard S.S."/>
            <person name="Banfield J.F."/>
        </authorList>
    </citation>
    <scope>NUCLEOTIDE SEQUENCE [LARGE SCALE GENOMIC DNA]</scope>
</reference>
<protein>
    <recommendedName>
        <fullName evidence="1">DUF5667 domain-containing protein</fullName>
    </recommendedName>
</protein>
<evidence type="ECO:0000313" key="2">
    <source>
        <dbReference type="EMBL" id="OGM13774.1"/>
    </source>
</evidence>